<dbReference type="AlphaFoldDB" id="A0A8T0TF68"/>
<comment type="caution">
    <text evidence="1">The sequence shown here is derived from an EMBL/GenBank/DDBJ whole genome shotgun (WGS) entry which is preliminary data.</text>
</comment>
<keyword evidence="2" id="KW-1185">Reference proteome</keyword>
<dbReference type="Proteomes" id="UP000823388">
    <property type="component" value="Chromosome 4K"/>
</dbReference>
<dbReference type="EMBL" id="CM029043">
    <property type="protein sequence ID" value="KAG2609610.1"/>
    <property type="molecule type" value="Genomic_DNA"/>
</dbReference>
<gene>
    <name evidence="1" type="ORF">PVAP13_4KG053500</name>
</gene>
<reference evidence="1" key="1">
    <citation type="submission" date="2020-05" db="EMBL/GenBank/DDBJ databases">
        <title>WGS assembly of Panicum virgatum.</title>
        <authorList>
            <person name="Lovell J.T."/>
            <person name="Jenkins J."/>
            <person name="Shu S."/>
            <person name="Juenger T.E."/>
            <person name="Schmutz J."/>
        </authorList>
    </citation>
    <scope>NUCLEOTIDE SEQUENCE</scope>
    <source>
        <strain evidence="1">AP13</strain>
    </source>
</reference>
<proteinExistence type="predicted"/>
<evidence type="ECO:0000313" key="1">
    <source>
        <dbReference type="EMBL" id="KAG2609610.1"/>
    </source>
</evidence>
<evidence type="ECO:0000313" key="2">
    <source>
        <dbReference type="Proteomes" id="UP000823388"/>
    </source>
</evidence>
<accession>A0A8T0TF68</accession>
<sequence>MRPPPLVVSSFRMEEDARSWNSMRRQKCPARRIALKEERRDQQDNKTAWVYGEE</sequence>
<organism evidence="1 2">
    <name type="scientific">Panicum virgatum</name>
    <name type="common">Blackwell switchgrass</name>
    <dbReference type="NCBI Taxonomy" id="38727"/>
    <lineage>
        <taxon>Eukaryota</taxon>
        <taxon>Viridiplantae</taxon>
        <taxon>Streptophyta</taxon>
        <taxon>Embryophyta</taxon>
        <taxon>Tracheophyta</taxon>
        <taxon>Spermatophyta</taxon>
        <taxon>Magnoliopsida</taxon>
        <taxon>Liliopsida</taxon>
        <taxon>Poales</taxon>
        <taxon>Poaceae</taxon>
        <taxon>PACMAD clade</taxon>
        <taxon>Panicoideae</taxon>
        <taxon>Panicodae</taxon>
        <taxon>Paniceae</taxon>
        <taxon>Panicinae</taxon>
        <taxon>Panicum</taxon>
        <taxon>Panicum sect. Hiantes</taxon>
    </lineage>
</organism>
<protein>
    <submittedName>
        <fullName evidence="1">Uncharacterized protein</fullName>
    </submittedName>
</protein>
<name>A0A8T0TF68_PANVG</name>